<dbReference type="Pfam" id="PF14258">
    <property type="entry name" value="DUF4350"/>
    <property type="match status" value="1"/>
</dbReference>
<dbReference type="Gene3D" id="3.40.50.880">
    <property type="match status" value="1"/>
</dbReference>
<dbReference type="EMBL" id="JBEDNY010000002">
    <property type="protein sequence ID" value="MEZ3163920.1"/>
    <property type="molecule type" value="Genomic_DNA"/>
</dbReference>
<dbReference type="InterPro" id="IPR025646">
    <property type="entry name" value="DUF4350"/>
</dbReference>
<reference evidence="2 3" key="1">
    <citation type="submission" date="2024-06" db="EMBL/GenBank/DDBJ databases">
        <title>Halorubrum miltondacostae sp. nov., a potential PHA producer isolated from an inland solar saltern in Rio Maior, Portugal.</title>
        <authorList>
            <person name="Albuquerque L."/>
            <person name="Viver T."/>
            <person name="Barroso C."/>
            <person name="Claudino R."/>
            <person name="Galvan M."/>
            <person name="Simoes G."/>
            <person name="Lobo Da Cunha A."/>
            <person name="Egas C."/>
        </authorList>
    </citation>
    <scope>NUCLEOTIDE SEQUENCE [LARGE SCALE GENOMIC DNA]</scope>
    <source>
        <strain evidence="2 3">RMP-11</strain>
    </source>
</reference>
<keyword evidence="3" id="KW-1185">Reference proteome</keyword>
<protein>
    <submittedName>
        <fullName evidence="2">DUF4350 domain-containing protein</fullName>
    </submittedName>
</protein>
<sequence>MRLPSTPRIVLYALAAAVGLALIVAASTSGAAFGAYNVAWDGTSDFRDLADQQTDSRVVLDADPYERGGANETVAVVLAPTAPYSEEDARRVREFVTAGGTLVIADDFGPAGNALLDGVGASARFNRTALRDERHYYRAPSLPVATNVSETRYTRGVDRLTLNRGTAIDAGNATVVATTSPFAYLDRNGTGSLSTGDELGAYAVVTTESVGEGRVIAIGDPSLFINAMLSQPDNTAFATAVFDAHDRALLDYSHAGEQPPLAVAALRFNSSTALQLGGGALGIGIVWGRAWLFTRLAVALQWPLSWVLSPEQRRRLPTWLRSGVNDSRPVDEAAILDTLRERYPEWSEARLRSIMTDVLFDQNRDDVDE</sequence>
<gene>
    <name evidence="2" type="ORF">ABNG04_08580</name>
</gene>
<comment type="caution">
    <text evidence="2">The sequence shown here is derived from an EMBL/GenBank/DDBJ whole genome shotgun (WGS) entry which is preliminary data.</text>
</comment>
<feature type="domain" description="DUF4350" evidence="1">
    <location>
        <begin position="36"/>
        <end position="240"/>
    </location>
</feature>
<proteinExistence type="predicted"/>
<evidence type="ECO:0000313" key="3">
    <source>
        <dbReference type="Proteomes" id="UP001567572"/>
    </source>
</evidence>
<dbReference type="RefSeq" id="WP_371161760.1">
    <property type="nucleotide sequence ID" value="NZ_JBEDNX010000002.1"/>
</dbReference>
<name>A0ABD5M6I5_9EURY</name>
<dbReference type="AlphaFoldDB" id="A0ABD5M6I5"/>
<organism evidence="2 3">
    <name type="scientific">Halorubrum miltondacostae</name>
    <dbReference type="NCBI Taxonomy" id="3076378"/>
    <lineage>
        <taxon>Archaea</taxon>
        <taxon>Methanobacteriati</taxon>
        <taxon>Methanobacteriota</taxon>
        <taxon>Stenosarchaea group</taxon>
        <taxon>Halobacteria</taxon>
        <taxon>Halobacteriales</taxon>
        <taxon>Haloferacaceae</taxon>
        <taxon>Halorubrum</taxon>
    </lineage>
</organism>
<dbReference type="InterPro" id="IPR029062">
    <property type="entry name" value="Class_I_gatase-like"/>
</dbReference>
<dbReference type="Proteomes" id="UP001567572">
    <property type="component" value="Unassembled WGS sequence"/>
</dbReference>
<evidence type="ECO:0000313" key="2">
    <source>
        <dbReference type="EMBL" id="MEZ3163920.1"/>
    </source>
</evidence>
<accession>A0ABD5M6I5</accession>
<evidence type="ECO:0000259" key="1">
    <source>
        <dbReference type="Pfam" id="PF14258"/>
    </source>
</evidence>